<feature type="transmembrane region" description="Helical" evidence="2">
    <location>
        <begin position="6"/>
        <end position="34"/>
    </location>
</feature>
<keyword evidence="5" id="KW-1185">Reference proteome</keyword>
<evidence type="ECO:0000256" key="1">
    <source>
        <dbReference type="ARBA" id="ARBA00022729"/>
    </source>
</evidence>
<evidence type="ECO:0000259" key="3">
    <source>
        <dbReference type="Pfam" id="PF05617"/>
    </source>
</evidence>
<name>A0ABQ9L959_HEVBR</name>
<dbReference type="Proteomes" id="UP001174677">
    <property type="component" value="Chromosome 14"/>
</dbReference>
<evidence type="ECO:0000256" key="2">
    <source>
        <dbReference type="SAM" id="Phobius"/>
    </source>
</evidence>
<dbReference type="InterPro" id="IPR008502">
    <property type="entry name" value="Prolamin-like"/>
</dbReference>
<keyword evidence="2" id="KW-1133">Transmembrane helix</keyword>
<keyword evidence="1" id="KW-0732">Signal</keyword>
<protein>
    <recommendedName>
        <fullName evidence="3">Prolamin-like domain-containing protein</fullName>
    </recommendedName>
</protein>
<evidence type="ECO:0000313" key="4">
    <source>
        <dbReference type="EMBL" id="KAJ9160079.1"/>
    </source>
</evidence>
<comment type="caution">
    <text evidence="4">The sequence shown here is derived from an EMBL/GenBank/DDBJ whole genome shotgun (WGS) entry which is preliminary data.</text>
</comment>
<accession>A0ABQ9L959</accession>
<organism evidence="4 5">
    <name type="scientific">Hevea brasiliensis</name>
    <name type="common">Para rubber tree</name>
    <name type="synonym">Siphonia brasiliensis</name>
    <dbReference type="NCBI Taxonomy" id="3981"/>
    <lineage>
        <taxon>Eukaryota</taxon>
        <taxon>Viridiplantae</taxon>
        <taxon>Streptophyta</taxon>
        <taxon>Embryophyta</taxon>
        <taxon>Tracheophyta</taxon>
        <taxon>Spermatophyta</taxon>
        <taxon>Magnoliopsida</taxon>
        <taxon>eudicotyledons</taxon>
        <taxon>Gunneridae</taxon>
        <taxon>Pentapetalae</taxon>
        <taxon>rosids</taxon>
        <taxon>fabids</taxon>
        <taxon>Malpighiales</taxon>
        <taxon>Euphorbiaceae</taxon>
        <taxon>Crotonoideae</taxon>
        <taxon>Micrandreae</taxon>
        <taxon>Hevea</taxon>
    </lineage>
</organism>
<evidence type="ECO:0000313" key="5">
    <source>
        <dbReference type="Proteomes" id="UP001174677"/>
    </source>
</evidence>
<feature type="domain" description="Prolamin-like" evidence="3">
    <location>
        <begin position="53"/>
        <end position="123"/>
    </location>
</feature>
<dbReference type="PANTHER" id="PTHR31951">
    <property type="entry name" value="BIFUNCTIONAL INHIBITOR/LIPID-TRANSFER PROTEIN/SEED STORAGE 2S ALBUMIN SUPERFAMILY PROTEIN-RELATED"/>
    <property type="match status" value="1"/>
</dbReference>
<keyword evidence="2" id="KW-0812">Transmembrane</keyword>
<sequence>MEGLNNFSIILALIFASGVFLISPILTVAIDFGVSTPLQEPVSRPGLFKFLDECAKHITPACGKEIFDAVFGSGIVTDECCYLLLLMGKNCHYKFVNYIAHGPDFRARLLHYMVKSEKVHASCVSVAKSPAASGGFIEN</sequence>
<reference evidence="4" key="1">
    <citation type="journal article" date="2023" name="Plant Biotechnol. J.">
        <title>Chromosome-level wild Hevea brasiliensis genome provides new tools for genomic-assisted breeding and valuable loci to elevate rubber yield.</title>
        <authorList>
            <person name="Cheng H."/>
            <person name="Song X."/>
            <person name="Hu Y."/>
            <person name="Wu T."/>
            <person name="Yang Q."/>
            <person name="An Z."/>
            <person name="Feng S."/>
            <person name="Deng Z."/>
            <person name="Wu W."/>
            <person name="Zeng X."/>
            <person name="Tu M."/>
            <person name="Wang X."/>
            <person name="Huang H."/>
        </authorList>
    </citation>
    <scope>NUCLEOTIDE SEQUENCE</scope>
    <source>
        <strain evidence="4">MT/VB/25A 57/8</strain>
    </source>
</reference>
<dbReference type="Pfam" id="PF05617">
    <property type="entry name" value="Prolamin_like"/>
    <property type="match status" value="1"/>
</dbReference>
<keyword evidence="2" id="KW-0472">Membrane</keyword>
<dbReference type="EMBL" id="JARPOI010000014">
    <property type="protein sequence ID" value="KAJ9160079.1"/>
    <property type="molecule type" value="Genomic_DNA"/>
</dbReference>
<proteinExistence type="predicted"/>
<dbReference type="PANTHER" id="PTHR31951:SF27">
    <property type="entry name" value="BIFUNCTIONAL INHIBITOR_LIPID-TRANSFER PROTEIN_SEED STORAGE 2S ALBUMIN SUPERFAMILY PROTEIN-RELATED"/>
    <property type="match status" value="1"/>
</dbReference>
<gene>
    <name evidence="4" type="ORF">P3X46_025513</name>
</gene>